<gene>
    <name evidence="1" type="ORF">LZ016_03215</name>
</gene>
<protein>
    <recommendedName>
        <fullName evidence="3">Signal transduction histidine kinase subgroup 3 dimerisation and phosphoacceptor domain-containing protein</fullName>
    </recommendedName>
</protein>
<accession>A0ABS9VJG6</accession>
<comment type="caution">
    <text evidence="1">The sequence shown here is derived from an EMBL/GenBank/DDBJ whole genome shotgun (WGS) entry which is preliminary data.</text>
</comment>
<dbReference type="EMBL" id="JAKZHW010000001">
    <property type="protein sequence ID" value="MCH8615117.1"/>
    <property type="molecule type" value="Genomic_DNA"/>
</dbReference>
<organism evidence="1 2">
    <name type="scientific">Sphingomonas telluris</name>
    <dbReference type="NCBI Taxonomy" id="2907998"/>
    <lineage>
        <taxon>Bacteria</taxon>
        <taxon>Pseudomonadati</taxon>
        <taxon>Pseudomonadota</taxon>
        <taxon>Alphaproteobacteria</taxon>
        <taxon>Sphingomonadales</taxon>
        <taxon>Sphingomonadaceae</taxon>
        <taxon>Sphingomonas</taxon>
    </lineage>
</organism>
<reference evidence="1 2" key="1">
    <citation type="submission" date="2022-03" db="EMBL/GenBank/DDBJ databases">
        <authorList>
            <person name="Jo J.-H."/>
            <person name="Im W.-T."/>
        </authorList>
    </citation>
    <scope>NUCLEOTIDE SEQUENCE [LARGE SCALE GENOMIC DNA]</scope>
    <source>
        <strain evidence="1 2">SM33</strain>
    </source>
</reference>
<evidence type="ECO:0000313" key="2">
    <source>
        <dbReference type="Proteomes" id="UP001203058"/>
    </source>
</evidence>
<keyword evidence="2" id="KW-1185">Reference proteome</keyword>
<name>A0ABS9VJG6_9SPHN</name>
<dbReference type="RefSeq" id="WP_241445810.1">
    <property type="nucleotide sequence ID" value="NZ_JAKZHW010000001.1"/>
</dbReference>
<evidence type="ECO:0000313" key="1">
    <source>
        <dbReference type="EMBL" id="MCH8615117.1"/>
    </source>
</evidence>
<sequence>MDLPDGVAFIRNNTGAEGSIRANERQRVSQDLHNATSQLLTALQLHIGQLGRQDLPTVVPIIAEMGLLIEEIRVSIKEIGTEQLQDGHNCCEPNAAIAKRFYALRHWDAPAS</sequence>
<dbReference type="Proteomes" id="UP001203058">
    <property type="component" value="Unassembled WGS sequence"/>
</dbReference>
<evidence type="ECO:0008006" key="3">
    <source>
        <dbReference type="Google" id="ProtNLM"/>
    </source>
</evidence>
<proteinExistence type="predicted"/>